<protein>
    <submittedName>
        <fullName evidence="1">Uncharacterized protein</fullName>
    </submittedName>
</protein>
<evidence type="ECO:0000313" key="2">
    <source>
        <dbReference type="Proteomes" id="UP000887458"/>
    </source>
</evidence>
<reference evidence="1 2" key="2">
    <citation type="journal article" date="2022" name="Mol. Biol. Evol.">
        <title>Comparative Genomics Reveals Insights into the Divergent Evolution of Astigmatic Mites and Household Pest Adaptations.</title>
        <authorList>
            <person name="Xiong Q."/>
            <person name="Wan A.T."/>
            <person name="Liu X."/>
            <person name="Fung C.S."/>
            <person name="Xiao X."/>
            <person name="Malainual N."/>
            <person name="Hou J."/>
            <person name="Wang L."/>
            <person name="Wang M."/>
            <person name="Yang K.Y."/>
            <person name="Cui Y."/>
            <person name="Leung E.L."/>
            <person name="Nong W."/>
            <person name="Shin S.K."/>
            <person name="Au S.W."/>
            <person name="Jeong K.Y."/>
            <person name="Chew F.T."/>
            <person name="Hui J.H."/>
            <person name="Leung T.F."/>
            <person name="Tungtrongchitr A."/>
            <person name="Zhong N."/>
            <person name="Liu Z."/>
            <person name="Tsui S.K."/>
        </authorList>
    </citation>
    <scope>NUCLEOTIDE SEQUENCE [LARGE SCALE GENOMIC DNA]</scope>
    <source>
        <strain evidence="1">Derp</strain>
    </source>
</reference>
<reference evidence="1 2" key="1">
    <citation type="journal article" date="2018" name="J. Allergy Clin. Immunol.">
        <title>High-quality assembly of Dermatophagoides pteronyssinus genome and transcriptome reveals a wide range of novel allergens.</title>
        <authorList>
            <person name="Liu X.Y."/>
            <person name="Yang K.Y."/>
            <person name="Wang M.Q."/>
            <person name="Kwok J.S."/>
            <person name="Zeng X."/>
            <person name="Yang Z."/>
            <person name="Xiao X.J."/>
            <person name="Lau C.P."/>
            <person name="Li Y."/>
            <person name="Huang Z.M."/>
            <person name="Ba J.G."/>
            <person name="Yim A.K."/>
            <person name="Ouyang C.Y."/>
            <person name="Ngai S.M."/>
            <person name="Chan T.F."/>
            <person name="Leung E.L."/>
            <person name="Liu L."/>
            <person name="Liu Z.G."/>
            <person name="Tsui S.K."/>
        </authorList>
    </citation>
    <scope>NUCLEOTIDE SEQUENCE [LARGE SCALE GENOMIC DNA]</scope>
    <source>
        <strain evidence="1">Derp</strain>
    </source>
</reference>
<accession>A0ABQ8JKK7</accession>
<organism evidence="1 2">
    <name type="scientific">Dermatophagoides pteronyssinus</name>
    <name type="common">European house dust mite</name>
    <dbReference type="NCBI Taxonomy" id="6956"/>
    <lineage>
        <taxon>Eukaryota</taxon>
        <taxon>Metazoa</taxon>
        <taxon>Ecdysozoa</taxon>
        <taxon>Arthropoda</taxon>
        <taxon>Chelicerata</taxon>
        <taxon>Arachnida</taxon>
        <taxon>Acari</taxon>
        <taxon>Acariformes</taxon>
        <taxon>Sarcoptiformes</taxon>
        <taxon>Astigmata</taxon>
        <taxon>Psoroptidia</taxon>
        <taxon>Analgoidea</taxon>
        <taxon>Pyroglyphidae</taxon>
        <taxon>Dermatophagoidinae</taxon>
        <taxon>Dermatophagoides</taxon>
    </lineage>
</organism>
<sequence>MKLILKMVIDITCHDLNKYPIQKQKSLFYYSKFLINFDQNENALLTFQNNTQKILCVLKALQTRSHH</sequence>
<dbReference type="EMBL" id="NJHN03000034">
    <property type="protein sequence ID" value="KAH9422982.1"/>
    <property type="molecule type" value="Genomic_DNA"/>
</dbReference>
<keyword evidence="2" id="KW-1185">Reference proteome</keyword>
<comment type="caution">
    <text evidence="1">The sequence shown here is derived from an EMBL/GenBank/DDBJ whole genome shotgun (WGS) entry which is preliminary data.</text>
</comment>
<gene>
    <name evidence="1" type="ORF">DERP_007573</name>
</gene>
<evidence type="ECO:0000313" key="1">
    <source>
        <dbReference type="EMBL" id="KAH9422982.1"/>
    </source>
</evidence>
<proteinExistence type="predicted"/>
<name>A0ABQ8JKK7_DERPT</name>
<dbReference type="Proteomes" id="UP000887458">
    <property type="component" value="Unassembled WGS sequence"/>
</dbReference>